<dbReference type="PANTHER" id="PTHR32263:SF12">
    <property type="entry name" value="INACTIVE POLY [ADP-RIBOSE] POLYMERASE SRO4-RELATED"/>
    <property type="match status" value="1"/>
</dbReference>
<evidence type="ECO:0000259" key="6">
    <source>
        <dbReference type="PROSITE" id="PS51059"/>
    </source>
</evidence>
<dbReference type="InterPro" id="IPR044964">
    <property type="entry name" value="RCD1/SRO1-5"/>
</dbReference>
<feature type="compositionally biased region" description="Polar residues" evidence="5">
    <location>
        <begin position="22"/>
        <end position="36"/>
    </location>
</feature>
<dbReference type="Gramene" id="FCD_00010753-RA">
    <property type="protein sequence ID" value="FCD_00010753-RA:cds"/>
    <property type="gene ID" value="FCD_00010753"/>
</dbReference>
<dbReference type="InterPro" id="IPR022003">
    <property type="entry name" value="RST"/>
</dbReference>
<evidence type="ECO:0000313" key="9">
    <source>
        <dbReference type="Proteomes" id="UP001187192"/>
    </source>
</evidence>
<dbReference type="GO" id="GO:0005634">
    <property type="term" value="C:nucleus"/>
    <property type="evidence" value="ECO:0007669"/>
    <property type="project" value="UniProtKB-SubCell"/>
</dbReference>
<evidence type="ECO:0000256" key="1">
    <source>
        <dbReference type="ARBA" id="ARBA00004123"/>
    </source>
</evidence>
<dbReference type="EMBL" id="BTGU01000021">
    <property type="protein sequence ID" value="GMN45885.1"/>
    <property type="molecule type" value="Genomic_DNA"/>
</dbReference>
<sequence length="355" mass="38967">MEFRKFGSSSPSHSGDSDSSELQKLTDQSSDENAVTDSSSCDQDSSVSDCESGISGENHRSRSAEFSSFSGATAALVRLFEGDRVHDLIKQRFVSSLGPAIGAATTVLAIHRNSHSCAVGQARLHCFQIFSKAIQRKCGGNANVRYAWFSPSSVDEISRIVSHGFSDQFGNNNGLYGHGLYLSPDDSPLECLEEGSGNDQEDGVRHLVLCRVVLGKAELVRPGSEQYHPSSDEFDSGVDDLSKPRKYIVWSTHMSTCVLPEYVVSFRAPTFFKAPVKIEEPVRRPTSPWMPFPTLISVLSKFLPPPSVALISKYHRDHKVRKEDSTTRTDTTSEANSRGRATDFGHQKLQGQGMQ</sequence>
<dbReference type="Pfam" id="PF12174">
    <property type="entry name" value="RST"/>
    <property type="match status" value="1"/>
</dbReference>
<dbReference type="Gene3D" id="3.90.228.10">
    <property type="match status" value="1"/>
</dbReference>
<reference evidence="8" key="1">
    <citation type="submission" date="2023-07" db="EMBL/GenBank/DDBJ databases">
        <title>draft genome sequence of fig (Ficus carica).</title>
        <authorList>
            <person name="Takahashi T."/>
            <person name="Nishimura K."/>
        </authorList>
    </citation>
    <scope>NUCLEOTIDE SEQUENCE</scope>
</reference>
<evidence type="ECO:0008006" key="10">
    <source>
        <dbReference type="Google" id="ProtNLM"/>
    </source>
</evidence>
<feature type="region of interest" description="Disordered" evidence="5">
    <location>
        <begin position="314"/>
        <end position="355"/>
    </location>
</feature>
<keyword evidence="2" id="KW-0217">Developmental protein</keyword>
<dbReference type="PROSITE" id="PS51059">
    <property type="entry name" value="PARP_CATALYTIC"/>
    <property type="match status" value="1"/>
</dbReference>
<protein>
    <recommendedName>
        <fullName evidence="10">PARP</fullName>
    </recommendedName>
</protein>
<evidence type="ECO:0000256" key="3">
    <source>
        <dbReference type="ARBA" id="ARBA00023016"/>
    </source>
</evidence>
<gene>
    <name evidence="8" type="ORF">TIFTF001_015080</name>
</gene>
<dbReference type="AlphaFoldDB" id="A0AA88A6I6"/>
<comment type="subcellular location">
    <subcellularLocation>
        <location evidence="1">Nucleus</location>
    </subcellularLocation>
</comment>
<proteinExistence type="predicted"/>
<evidence type="ECO:0000256" key="5">
    <source>
        <dbReference type="SAM" id="MobiDB-lite"/>
    </source>
</evidence>
<evidence type="ECO:0000256" key="2">
    <source>
        <dbReference type="ARBA" id="ARBA00022473"/>
    </source>
</evidence>
<comment type="caution">
    <text evidence="8">The sequence shown here is derived from an EMBL/GenBank/DDBJ whole genome shotgun (WGS) entry which is preliminary data.</text>
</comment>
<feature type="domain" description="PARP catalytic" evidence="6">
    <location>
        <begin position="60"/>
        <end position="287"/>
    </location>
</feature>
<dbReference type="GO" id="GO:0003950">
    <property type="term" value="F:NAD+ poly-ADP-ribosyltransferase activity"/>
    <property type="evidence" value="ECO:0007669"/>
    <property type="project" value="InterPro"/>
</dbReference>
<evidence type="ECO:0000259" key="7">
    <source>
        <dbReference type="PROSITE" id="PS51879"/>
    </source>
</evidence>
<dbReference type="InterPro" id="IPR012317">
    <property type="entry name" value="Poly(ADP-ribose)pol_cat_dom"/>
</dbReference>
<evidence type="ECO:0000256" key="4">
    <source>
        <dbReference type="ARBA" id="ARBA00023242"/>
    </source>
</evidence>
<dbReference type="PROSITE" id="PS51879">
    <property type="entry name" value="RST"/>
    <property type="match status" value="1"/>
</dbReference>
<feature type="region of interest" description="Disordered" evidence="5">
    <location>
        <begin position="1"/>
        <end position="56"/>
    </location>
</feature>
<feature type="domain" description="RST" evidence="7">
    <location>
        <begin position="283"/>
        <end position="322"/>
    </location>
</feature>
<organism evidence="8 9">
    <name type="scientific">Ficus carica</name>
    <name type="common">Common fig</name>
    <dbReference type="NCBI Taxonomy" id="3494"/>
    <lineage>
        <taxon>Eukaryota</taxon>
        <taxon>Viridiplantae</taxon>
        <taxon>Streptophyta</taxon>
        <taxon>Embryophyta</taxon>
        <taxon>Tracheophyta</taxon>
        <taxon>Spermatophyta</taxon>
        <taxon>Magnoliopsida</taxon>
        <taxon>eudicotyledons</taxon>
        <taxon>Gunneridae</taxon>
        <taxon>Pentapetalae</taxon>
        <taxon>rosids</taxon>
        <taxon>fabids</taxon>
        <taxon>Rosales</taxon>
        <taxon>Moraceae</taxon>
        <taxon>Ficeae</taxon>
        <taxon>Ficus</taxon>
    </lineage>
</organism>
<feature type="compositionally biased region" description="Low complexity" evidence="5">
    <location>
        <begin position="37"/>
        <end position="52"/>
    </location>
</feature>
<dbReference type="PANTHER" id="PTHR32263">
    <property type="entry name" value="INACTIVE POLY [ADP-RIBOSE] POLYMERASE SRO4-RELATED"/>
    <property type="match status" value="1"/>
</dbReference>
<keyword evidence="9" id="KW-1185">Reference proteome</keyword>
<dbReference type="SUPFAM" id="SSF56399">
    <property type="entry name" value="ADP-ribosylation"/>
    <property type="match status" value="1"/>
</dbReference>
<name>A0AA88A6I6_FICCA</name>
<dbReference type="Proteomes" id="UP001187192">
    <property type="component" value="Unassembled WGS sequence"/>
</dbReference>
<keyword evidence="3" id="KW-0346">Stress response</keyword>
<accession>A0AA88A6I6</accession>
<evidence type="ECO:0000313" key="8">
    <source>
        <dbReference type="EMBL" id="GMN45885.1"/>
    </source>
</evidence>
<keyword evidence="4" id="KW-0539">Nucleus</keyword>